<evidence type="ECO:0000256" key="1">
    <source>
        <dbReference type="SAM" id="MobiDB-lite"/>
    </source>
</evidence>
<dbReference type="Proteomes" id="UP000178880">
    <property type="component" value="Unassembled WGS sequence"/>
</dbReference>
<dbReference type="InterPro" id="IPR043725">
    <property type="entry name" value="DUF5667"/>
</dbReference>
<evidence type="ECO:0000259" key="2">
    <source>
        <dbReference type="Pfam" id="PF18915"/>
    </source>
</evidence>
<feature type="compositionally biased region" description="Acidic residues" evidence="1">
    <location>
        <begin position="248"/>
        <end position="259"/>
    </location>
</feature>
<feature type="compositionally biased region" description="Basic and acidic residues" evidence="1">
    <location>
        <begin position="260"/>
        <end position="271"/>
    </location>
</feature>
<dbReference type="EMBL" id="MHLA01000005">
    <property type="protein sequence ID" value="OGZ00247.1"/>
    <property type="molecule type" value="Genomic_DNA"/>
</dbReference>
<name>A0A1G2CG91_9BACT</name>
<reference evidence="3 4" key="1">
    <citation type="journal article" date="2016" name="Nat. Commun.">
        <title>Thousands of microbial genomes shed light on interconnected biogeochemical processes in an aquifer system.</title>
        <authorList>
            <person name="Anantharaman K."/>
            <person name="Brown C.T."/>
            <person name="Hug L.A."/>
            <person name="Sharon I."/>
            <person name="Castelle C.J."/>
            <person name="Probst A.J."/>
            <person name="Thomas B.C."/>
            <person name="Singh A."/>
            <person name="Wilkins M.J."/>
            <person name="Karaoz U."/>
            <person name="Brodie E.L."/>
            <person name="Williams K.H."/>
            <person name="Hubbard S.S."/>
            <person name="Banfield J.F."/>
        </authorList>
    </citation>
    <scope>NUCLEOTIDE SEQUENCE [LARGE SCALE GENOMIC DNA]</scope>
</reference>
<evidence type="ECO:0000313" key="4">
    <source>
        <dbReference type="Proteomes" id="UP000178880"/>
    </source>
</evidence>
<protein>
    <recommendedName>
        <fullName evidence="2">DUF5667 domain-containing protein</fullName>
    </recommendedName>
</protein>
<comment type="caution">
    <text evidence="3">The sequence shown here is derived from an EMBL/GenBank/DDBJ whole genome shotgun (WGS) entry which is preliminary data.</text>
</comment>
<feature type="compositionally biased region" description="Basic and acidic residues" evidence="1">
    <location>
        <begin position="232"/>
        <end position="247"/>
    </location>
</feature>
<feature type="domain" description="DUF5667" evidence="2">
    <location>
        <begin position="81"/>
        <end position="171"/>
    </location>
</feature>
<feature type="compositionally biased region" description="Basic and acidic residues" evidence="1">
    <location>
        <begin position="139"/>
        <end position="153"/>
    </location>
</feature>
<evidence type="ECO:0000313" key="3">
    <source>
        <dbReference type="EMBL" id="OGZ00247.1"/>
    </source>
</evidence>
<dbReference type="AlphaFoldDB" id="A0A1G2CG91"/>
<gene>
    <name evidence="3" type="ORF">A2945_04435</name>
</gene>
<sequence length="271" mass="31188">MKFNFFKKETLPKSVRRALAPDPGRLTRRKHIFLAAYDRKFGTAAPVVSRFVFAARMAAGVLLVLGVTGGGLSVYADAENVLADSPLYSLKRFNESVQLVLASQEDKPQLELELIERRIKEIDTLKAHEEREAAEEEWQERGAEEEWKRQQEKREKEGIKKERLIGSLREDLRKKADDSIEKAEKFASQDKKLSAFCEQFGLTFVTSSFAVREEFVQNPQLLKRFEKKCMDDDEIRGGKSERDHTEIEQEGEEDNDDDNDKERTEGKTRGL</sequence>
<dbReference type="STRING" id="1798650.A2945_04435"/>
<accession>A0A1G2CG91</accession>
<dbReference type="Pfam" id="PF18915">
    <property type="entry name" value="DUF5667"/>
    <property type="match status" value="1"/>
</dbReference>
<proteinExistence type="predicted"/>
<feature type="region of interest" description="Disordered" evidence="1">
    <location>
        <begin position="130"/>
        <end position="153"/>
    </location>
</feature>
<feature type="region of interest" description="Disordered" evidence="1">
    <location>
        <begin position="232"/>
        <end position="271"/>
    </location>
</feature>
<organism evidence="3 4">
    <name type="scientific">Candidatus Liptonbacteria bacterium RIFCSPLOWO2_01_FULL_52_25</name>
    <dbReference type="NCBI Taxonomy" id="1798650"/>
    <lineage>
        <taxon>Bacteria</taxon>
        <taxon>Candidatus Liptoniibacteriota</taxon>
    </lineage>
</organism>